<keyword evidence="9" id="KW-1185">Reference proteome</keyword>
<comment type="subcellular location">
    <subcellularLocation>
        <location evidence="1">Cell membrane</location>
        <topology evidence="1">Multi-pass membrane protein</topology>
    </subcellularLocation>
</comment>
<keyword evidence="8" id="KW-0969">Cilium</keyword>
<feature type="transmembrane region" description="Helical" evidence="7">
    <location>
        <begin position="183"/>
        <end position="202"/>
    </location>
</feature>
<gene>
    <name evidence="8" type="ORF">STSP2_00044</name>
</gene>
<sequence length="250" mass="27390">MTFTSATLLGFVLVLTRLSVFFATAPIFSWITIPVRIKVGLALFCSFFFSLSLSPPEIGAGVGLLEVVLMFMMEGIYGLSLGLILTMLYSAVKVCGRILEMQMAMSMAQEMDPFRGERQQPLSILFEIIFLLLLLSANVHHMFLELLHTSFEAFGPGEFPGVAGMTQAVIEAGSMMLVFGLRLAIPALVVFTILMVVLAVMARIAPEMNILFLSLPFKVGLGLLIAAYLVPYIQTYVSEYANAVGRMLPI</sequence>
<dbReference type="InterPro" id="IPR002010">
    <property type="entry name" value="T3SS_IM_R"/>
</dbReference>
<dbReference type="GO" id="GO:0005886">
    <property type="term" value="C:plasma membrane"/>
    <property type="evidence" value="ECO:0007669"/>
    <property type="project" value="UniProtKB-SubCell"/>
</dbReference>
<dbReference type="PANTHER" id="PTHR30065:SF1">
    <property type="entry name" value="SURFACE PRESENTATION OF ANTIGENS PROTEIN SPAR"/>
    <property type="match status" value="1"/>
</dbReference>
<dbReference type="Pfam" id="PF01311">
    <property type="entry name" value="Bac_export_1"/>
    <property type="match status" value="1"/>
</dbReference>
<evidence type="ECO:0000256" key="3">
    <source>
        <dbReference type="ARBA" id="ARBA00022475"/>
    </source>
</evidence>
<accession>A0A1U9NHC4</accession>
<keyword evidence="8" id="KW-0282">Flagellum</keyword>
<evidence type="ECO:0000256" key="4">
    <source>
        <dbReference type="ARBA" id="ARBA00022692"/>
    </source>
</evidence>
<dbReference type="KEGG" id="alus:STSP2_00044"/>
<organism evidence="8 9">
    <name type="scientific">Anaerohalosphaera lusitana</name>
    <dbReference type="NCBI Taxonomy" id="1936003"/>
    <lineage>
        <taxon>Bacteria</taxon>
        <taxon>Pseudomonadati</taxon>
        <taxon>Planctomycetota</taxon>
        <taxon>Phycisphaerae</taxon>
        <taxon>Sedimentisphaerales</taxon>
        <taxon>Anaerohalosphaeraceae</taxon>
        <taxon>Anaerohalosphaera</taxon>
    </lineage>
</organism>
<feature type="transmembrane region" description="Helical" evidence="7">
    <location>
        <begin position="120"/>
        <end position="139"/>
    </location>
</feature>
<feature type="transmembrane region" description="Helical" evidence="7">
    <location>
        <begin position="75"/>
        <end position="99"/>
    </location>
</feature>
<evidence type="ECO:0000256" key="2">
    <source>
        <dbReference type="ARBA" id="ARBA00009772"/>
    </source>
</evidence>
<reference evidence="9" key="1">
    <citation type="submission" date="2017-02" db="EMBL/GenBank/DDBJ databases">
        <title>Comparative genomics and description of representatives of a novel lineage of planctomycetes thriving in anoxic sediments.</title>
        <authorList>
            <person name="Spring S."/>
            <person name="Bunk B."/>
            <person name="Sproer C."/>
        </authorList>
    </citation>
    <scope>NUCLEOTIDE SEQUENCE [LARGE SCALE GENOMIC DNA]</scope>
    <source>
        <strain evidence="9">ST-NAGAB-D1</strain>
    </source>
</reference>
<evidence type="ECO:0000256" key="7">
    <source>
        <dbReference type="SAM" id="Phobius"/>
    </source>
</evidence>
<keyword evidence="3" id="KW-1003">Cell membrane</keyword>
<feature type="transmembrane region" description="Helical" evidence="7">
    <location>
        <begin position="209"/>
        <end position="230"/>
    </location>
</feature>
<evidence type="ECO:0000256" key="6">
    <source>
        <dbReference type="ARBA" id="ARBA00023136"/>
    </source>
</evidence>
<dbReference type="EMBL" id="CP019791">
    <property type="protein sequence ID" value="AQT66906.1"/>
    <property type="molecule type" value="Genomic_DNA"/>
</dbReference>
<dbReference type="RefSeq" id="WP_146658739.1">
    <property type="nucleotide sequence ID" value="NZ_CP019791.1"/>
</dbReference>
<feature type="transmembrane region" description="Helical" evidence="7">
    <location>
        <begin position="35"/>
        <end position="55"/>
    </location>
</feature>
<dbReference type="AlphaFoldDB" id="A0A1U9NHC4"/>
<protein>
    <submittedName>
        <fullName evidence="8">Flagellar biosynthesis protein FliR</fullName>
    </submittedName>
</protein>
<keyword evidence="6 7" id="KW-0472">Membrane</keyword>
<comment type="similarity">
    <text evidence="2">Belongs to the FliR/MopE/SpaR family.</text>
</comment>
<name>A0A1U9NHC4_9BACT</name>
<proteinExistence type="inferred from homology"/>
<evidence type="ECO:0000256" key="5">
    <source>
        <dbReference type="ARBA" id="ARBA00022989"/>
    </source>
</evidence>
<keyword evidence="4 7" id="KW-0812">Transmembrane</keyword>
<evidence type="ECO:0000313" key="8">
    <source>
        <dbReference type="EMBL" id="AQT66906.1"/>
    </source>
</evidence>
<dbReference type="OrthoDB" id="9797790at2"/>
<dbReference type="PRINTS" id="PR00953">
    <property type="entry name" value="TYPE3IMRPROT"/>
</dbReference>
<dbReference type="GO" id="GO:0006605">
    <property type="term" value="P:protein targeting"/>
    <property type="evidence" value="ECO:0007669"/>
    <property type="project" value="InterPro"/>
</dbReference>
<keyword evidence="8" id="KW-0966">Cell projection</keyword>
<dbReference type="Proteomes" id="UP000189674">
    <property type="component" value="Chromosome"/>
</dbReference>
<keyword evidence="5 7" id="KW-1133">Transmembrane helix</keyword>
<evidence type="ECO:0000256" key="1">
    <source>
        <dbReference type="ARBA" id="ARBA00004651"/>
    </source>
</evidence>
<feature type="transmembrane region" description="Helical" evidence="7">
    <location>
        <begin position="6"/>
        <end position="28"/>
    </location>
</feature>
<evidence type="ECO:0000313" key="9">
    <source>
        <dbReference type="Proteomes" id="UP000189674"/>
    </source>
</evidence>
<dbReference type="PANTHER" id="PTHR30065">
    <property type="entry name" value="FLAGELLAR BIOSYNTHETIC PROTEIN FLIR"/>
    <property type="match status" value="1"/>
</dbReference>
<dbReference type="STRING" id="1936003.STSP2_00044"/>